<evidence type="ECO:0000313" key="3">
    <source>
        <dbReference type="EMBL" id="SFF99076.1"/>
    </source>
</evidence>
<protein>
    <submittedName>
        <fullName evidence="3">Glycosyltransferase involved in cell wall bisynthesis</fullName>
    </submittedName>
</protein>
<evidence type="ECO:0000259" key="2">
    <source>
        <dbReference type="Pfam" id="PF00534"/>
    </source>
</evidence>
<name>A0A1I2NC73_9CLOT</name>
<dbReference type="Pfam" id="PF00534">
    <property type="entry name" value="Glycos_transf_1"/>
    <property type="match status" value="1"/>
</dbReference>
<dbReference type="Gene3D" id="3.40.50.2000">
    <property type="entry name" value="Glycogen Phosphorylase B"/>
    <property type="match status" value="2"/>
</dbReference>
<dbReference type="InterPro" id="IPR001296">
    <property type="entry name" value="Glyco_trans_1"/>
</dbReference>
<dbReference type="OrthoDB" id="1936552at2"/>
<dbReference type="GO" id="GO:0009103">
    <property type="term" value="P:lipopolysaccharide biosynthetic process"/>
    <property type="evidence" value="ECO:0007669"/>
    <property type="project" value="TreeGrafter"/>
</dbReference>
<dbReference type="RefSeq" id="WP_074845931.1">
    <property type="nucleotide sequence ID" value="NZ_CABMJC010000010.1"/>
</dbReference>
<accession>A0A1I2NC73</accession>
<organism evidence="3 4">
    <name type="scientific">Clostridium cadaveris</name>
    <dbReference type="NCBI Taxonomy" id="1529"/>
    <lineage>
        <taxon>Bacteria</taxon>
        <taxon>Bacillati</taxon>
        <taxon>Bacillota</taxon>
        <taxon>Clostridia</taxon>
        <taxon>Eubacteriales</taxon>
        <taxon>Clostridiaceae</taxon>
        <taxon>Clostridium</taxon>
    </lineage>
</organism>
<dbReference type="STRING" id="1529.SAMN04487885_11928"/>
<reference evidence="3 4" key="1">
    <citation type="submission" date="2016-10" db="EMBL/GenBank/DDBJ databases">
        <authorList>
            <person name="de Groot N.N."/>
        </authorList>
    </citation>
    <scope>NUCLEOTIDE SEQUENCE [LARGE SCALE GENOMIC DNA]</scope>
    <source>
        <strain evidence="3 4">NLAE-zl-G419</strain>
    </source>
</reference>
<feature type="domain" description="Glycosyl transferase family 1" evidence="2">
    <location>
        <begin position="187"/>
        <end position="343"/>
    </location>
</feature>
<keyword evidence="1 3" id="KW-0808">Transferase</keyword>
<evidence type="ECO:0000256" key="1">
    <source>
        <dbReference type="ARBA" id="ARBA00022679"/>
    </source>
</evidence>
<dbReference type="Proteomes" id="UP000182135">
    <property type="component" value="Unassembled WGS sequence"/>
</dbReference>
<dbReference type="PANTHER" id="PTHR46401">
    <property type="entry name" value="GLYCOSYLTRANSFERASE WBBK-RELATED"/>
    <property type="match status" value="1"/>
</dbReference>
<keyword evidence="4" id="KW-1185">Reference proteome</keyword>
<dbReference type="GO" id="GO:0016757">
    <property type="term" value="F:glycosyltransferase activity"/>
    <property type="evidence" value="ECO:0007669"/>
    <property type="project" value="TreeGrafter"/>
</dbReference>
<dbReference type="SUPFAM" id="SSF53756">
    <property type="entry name" value="UDP-Glycosyltransferase/glycogen phosphorylase"/>
    <property type="match status" value="1"/>
</dbReference>
<dbReference type="EMBL" id="FOOE01000019">
    <property type="protein sequence ID" value="SFF99076.1"/>
    <property type="molecule type" value="Genomic_DNA"/>
</dbReference>
<evidence type="ECO:0000313" key="4">
    <source>
        <dbReference type="Proteomes" id="UP000182135"/>
    </source>
</evidence>
<proteinExistence type="predicted"/>
<sequence length="371" mass="42977">MKRGRIIYIGPFVMPDGNATAHRVLQNAKIFEKVGYPSIFIELRNGNNDSYTDKRTYFGFDVWKVPYNDKKKRLIIEYSYILNCISQYSDAVAIVGYNLPSTVTLMLKKICSRLKLKYIVDSTEWYSSIHLSLYKRPFFAFDTFITMKILNKRSDGIIVISTYLKNYYKNNKKVVFLPPMVDKSENIWKDQHSHDNTDVNFVFSGTLRAGKDNLKLCVDCIQSIDTSILDIYGVTKTEYLNHYNLNELDVDDRKIKFHGVVSHVDSIHALKNADYLLLIRENSRKNNAGFSTKLVESISCGTPIISTNTSDVASLIERYACGYIVSFDYKQLYEEIKIISQKERYRLSKECSNVFDFNNYIGEVRNFLDTI</sequence>
<dbReference type="PANTHER" id="PTHR46401:SF2">
    <property type="entry name" value="GLYCOSYLTRANSFERASE WBBK-RELATED"/>
    <property type="match status" value="1"/>
</dbReference>
<gene>
    <name evidence="3" type="ORF">SAMN04487885_11928</name>
</gene>
<dbReference type="AlphaFoldDB" id="A0A1I2NC73"/>